<accession>A0ABD3XT61</accession>
<dbReference type="Proteomes" id="UP001634394">
    <property type="component" value="Unassembled WGS sequence"/>
</dbReference>
<keyword evidence="1" id="KW-0732">Signal</keyword>
<feature type="signal peptide" evidence="1">
    <location>
        <begin position="1"/>
        <end position="18"/>
    </location>
</feature>
<evidence type="ECO:0000313" key="2">
    <source>
        <dbReference type="EMBL" id="KAL3889412.1"/>
    </source>
</evidence>
<gene>
    <name evidence="2" type="ORF">ACJMK2_001756</name>
</gene>
<sequence length="271" mass="29194">MHFPALTLCLLLAIRSNAFLVSDIQAMYDKLYPAFQNVTGLVDKMTSQGTVDTLKPTGESLGTRLLISLKTTGSQLLSQGLSSLIFGAMNVLHGTPTPVKRNLFRELSQVLQNVQSGADNILTNKVDGLHRLLTGALGKLQELANLIPHLGGEQLEHFGQAVNQVVAHHSAGADSFLQQLVNGLKAQVASSLHRNGNKRTLPVGLDNLGDSLIKSFTPKIEQLKQVVSIFGELLKQSAQHLAVHIVVQSSSIEDKLKEVLGQLAPALRGDH</sequence>
<dbReference type="EMBL" id="JBJQND010000001">
    <property type="protein sequence ID" value="KAL3889412.1"/>
    <property type="molecule type" value="Genomic_DNA"/>
</dbReference>
<organism evidence="2 3">
    <name type="scientific">Sinanodonta woodiana</name>
    <name type="common">Chinese pond mussel</name>
    <name type="synonym">Anodonta woodiana</name>
    <dbReference type="NCBI Taxonomy" id="1069815"/>
    <lineage>
        <taxon>Eukaryota</taxon>
        <taxon>Metazoa</taxon>
        <taxon>Spiralia</taxon>
        <taxon>Lophotrochozoa</taxon>
        <taxon>Mollusca</taxon>
        <taxon>Bivalvia</taxon>
        <taxon>Autobranchia</taxon>
        <taxon>Heteroconchia</taxon>
        <taxon>Palaeoheterodonta</taxon>
        <taxon>Unionida</taxon>
        <taxon>Unionoidea</taxon>
        <taxon>Unionidae</taxon>
        <taxon>Unioninae</taxon>
        <taxon>Sinanodonta</taxon>
    </lineage>
</organism>
<evidence type="ECO:0000256" key="1">
    <source>
        <dbReference type="SAM" id="SignalP"/>
    </source>
</evidence>
<name>A0ABD3XT61_SINWO</name>
<comment type="caution">
    <text evidence="2">The sequence shown here is derived from an EMBL/GenBank/DDBJ whole genome shotgun (WGS) entry which is preliminary data.</text>
</comment>
<reference evidence="2 3" key="1">
    <citation type="submission" date="2024-11" db="EMBL/GenBank/DDBJ databases">
        <title>Chromosome-level genome assembly of the freshwater bivalve Anodonta woodiana.</title>
        <authorList>
            <person name="Chen X."/>
        </authorList>
    </citation>
    <scope>NUCLEOTIDE SEQUENCE [LARGE SCALE GENOMIC DNA]</scope>
    <source>
        <strain evidence="2">MN2024</strain>
        <tissue evidence="2">Gills</tissue>
    </source>
</reference>
<protein>
    <submittedName>
        <fullName evidence="2">Uncharacterized protein</fullName>
    </submittedName>
</protein>
<dbReference type="AlphaFoldDB" id="A0ABD3XT61"/>
<feature type="chain" id="PRO_5044787873" evidence="1">
    <location>
        <begin position="19"/>
        <end position="271"/>
    </location>
</feature>
<keyword evidence="3" id="KW-1185">Reference proteome</keyword>
<evidence type="ECO:0000313" key="3">
    <source>
        <dbReference type="Proteomes" id="UP001634394"/>
    </source>
</evidence>
<proteinExistence type="predicted"/>